<accession>A0AAD7GGD0</accession>
<sequence>MREVVRGQMLRRPRRCRVIESVRGGLGRVACEDADGDGDGMEEALRGSTCTYNIWPAGRHAKTGCGMGMGMDGKERQGRGTAGAWVGRRRERERKRERKRKRGHSVPERRELDSNTGVWSLDSSSASLFPLGRRVRISCALVAPGPQRVRQGGGAGVQARTSSRPPRRDTRSRWGPTDASEETSVGSCAKAMSRLWCRCRCKQRASLGIGMGSGLMASSAL</sequence>
<organism evidence="2 3">
    <name type="scientific">Mycena rosella</name>
    <name type="common">Pink bonnet</name>
    <name type="synonym">Agaricus rosellus</name>
    <dbReference type="NCBI Taxonomy" id="1033263"/>
    <lineage>
        <taxon>Eukaryota</taxon>
        <taxon>Fungi</taxon>
        <taxon>Dikarya</taxon>
        <taxon>Basidiomycota</taxon>
        <taxon>Agaricomycotina</taxon>
        <taxon>Agaricomycetes</taxon>
        <taxon>Agaricomycetidae</taxon>
        <taxon>Agaricales</taxon>
        <taxon>Marasmiineae</taxon>
        <taxon>Mycenaceae</taxon>
        <taxon>Mycena</taxon>
    </lineage>
</organism>
<dbReference type="Proteomes" id="UP001221757">
    <property type="component" value="Unassembled WGS sequence"/>
</dbReference>
<proteinExistence type="predicted"/>
<feature type="compositionally biased region" description="Basic residues" evidence="1">
    <location>
        <begin position="87"/>
        <end position="104"/>
    </location>
</feature>
<comment type="caution">
    <text evidence="2">The sequence shown here is derived from an EMBL/GenBank/DDBJ whole genome shotgun (WGS) entry which is preliminary data.</text>
</comment>
<feature type="region of interest" description="Disordered" evidence="1">
    <location>
        <begin position="70"/>
        <end position="113"/>
    </location>
</feature>
<dbReference type="AlphaFoldDB" id="A0AAD7GGD0"/>
<evidence type="ECO:0000256" key="1">
    <source>
        <dbReference type="SAM" id="MobiDB-lite"/>
    </source>
</evidence>
<name>A0AAD7GGD0_MYCRO</name>
<dbReference type="EMBL" id="JARKIE010000093">
    <property type="protein sequence ID" value="KAJ7686792.1"/>
    <property type="molecule type" value="Genomic_DNA"/>
</dbReference>
<feature type="region of interest" description="Disordered" evidence="1">
    <location>
        <begin position="146"/>
        <end position="185"/>
    </location>
</feature>
<evidence type="ECO:0000313" key="2">
    <source>
        <dbReference type="EMBL" id="KAJ7686792.1"/>
    </source>
</evidence>
<keyword evidence="3" id="KW-1185">Reference proteome</keyword>
<reference evidence="2" key="1">
    <citation type="submission" date="2023-03" db="EMBL/GenBank/DDBJ databases">
        <title>Massive genome expansion in bonnet fungi (Mycena s.s.) driven by repeated elements and novel gene families across ecological guilds.</title>
        <authorList>
            <consortium name="Lawrence Berkeley National Laboratory"/>
            <person name="Harder C.B."/>
            <person name="Miyauchi S."/>
            <person name="Viragh M."/>
            <person name="Kuo A."/>
            <person name="Thoen E."/>
            <person name="Andreopoulos B."/>
            <person name="Lu D."/>
            <person name="Skrede I."/>
            <person name="Drula E."/>
            <person name="Henrissat B."/>
            <person name="Morin E."/>
            <person name="Kohler A."/>
            <person name="Barry K."/>
            <person name="LaButti K."/>
            <person name="Morin E."/>
            <person name="Salamov A."/>
            <person name="Lipzen A."/>
            <person name="Mereny Z."/>
            <person name="Hegedus B."/>
            <person name="Baldrian P."/>
            <person name="Stursova M."/>
            <person name="Weitz H."/>
            <person name="Taylor A."/>
            <person name="Grigoriev I.V."/>
            <person name="Nagy L.G."/>
            <person name="Martin F."/>
            <person name="Kauserud H."/>
        </authorList>
    </citation>
    <scope>NUCLEOTIDE SEQUENCE</scope>
    <source>
        <strain evidence="2">CBHHK067</strain>
    </source>
</reference>
<gene>
    <name evidence="2" type="ORF">B0H17DRAFT_704058</name>
</gene>
<protein>
    <submittedName>
        <fullName evidence="2">Uncharacterized protein</fullName>
    </submittedName>
</protein>
<evidence type="ECO:0000313" key="3">
    <source>
        <dbReference type="Proteomes" id="UP001221757"/>
    </source>
</evidence>